<dbReference type="GO" id="GO:0000278">
    <property type="term" value="P:mitotic cell cycle"/>
    <property type="evidence" value="ECO:0007669"/>
    <property type="project" value="TreeGrafter"/>
</dbReference>
<feature type="repeat" description="WD" evidence="3">
    <location>
        <begin position="171"/>
        <end position="205"/>
    </location>
</feature>
<keyword evidence="2" id="KW-0677">Repeat</keyword>
<proteinExistence type="predicted"/>
<dbReference type="PROSITE" id="PS00678">
    <property type="entry name" value="WD_REPEATS_1"/>
    <property type="match status" value="1"/>
</dbReference>
<dbReference type="GO" id="GO:0007020">
    <property type="term" value="P:microtubule nucleation"/>
    <property type="evidence" value="ECO:0007669"/>
    <property type="project" value="TreeGrafter"/>
</dbReference>
<dbReference type="Pfam" id="PF00400">
    <property type="entry name" value="WD40"/>
    <property type="match status" value="2"/>
</dbReference>
<dbReference type="CDD" id="cd10442">
    <property type="entry name" value="GIY-YIG_PLEs"/>
    <property type="match status" value="1"/>
</dbReference>
<feature type="repeat" description="WD" evidence="3">
    <location>
        <begin position="206"/>
        <end position="247"/>
    </location>
</feature>
<dbReference type="InterPro" id="IPR036322">
    <property type="entry name" value="WD40_repeat_dom_sf"/>
</dbReference>
<dbReference type="PROSITE" id="PS50082">
    <property type="entry name" value="WD_REPEATS_2"/>
    <property type="match status" value="2"/>
</dbReference>
<dbReference type="GO" id="GO:0005814">
    <property type="term" value="C:centriole"/>
    <property type="evidence" value="ECO:0007669"/>
    <property type="project" value="TreeGrafter"/>
</dbReference>
<accession>A0AAV8ZGV6</accession>
<dbReference type="InterPro" id="IPR015943">
    <property type="entry name" value="WD40/YVTN_repeat-like_dom_sf"/>
</dbReference>
<dbReference type="GO" id="GO:0005813">
    <property type="term" value="C:centrosome"/>
    <property type="evidence" value="ECO:0007669"/>
    <property type="project" value="TreeGrafter"/>
</dbReference>
<dbReference type="GO" id="GO:0000922">
    <property type="term" value="C:spindle pole"/>
    <property type="evidence" value="ECO:0007669"/>
    <property type="project" value="TreeGrafter"/>
</dbReference>
<dbReference type="GO" id="GO:0043015">
    <property type="term" value="F:gamma-tubulin binding"/>
    <property type="evidence" value="ECO:0007669"/>
    <property type="project" value="TreeGrafter"/>
</dbReference>
<evidence type="ECO:0000313" key="4">
    <source>
        <dbReference type="EMBL" id="KAJ8962687.1"/>
    </source>
</evidence>
<dbReference type="Proteomes" id="UP001162162">
    <property type="component" value="Unassembled WGS sequence"/>
</dbReference>
<name>A0AAV8ZGV6_9CUCU</name>
<comment type="caution">
    <text evidence="4">The sequence shown here is derived from an EMBL/GenBank/DDBJ whole genome shotgun (WGS) entry which is preliminary data.</text>
</comment>
<dbReference type="InterPro" id="IPR001680">
    <property type="entry name" value="WD40_rpt"/>
</dbReference>
<gene>
    <name evidence="4" type="ORF">NQ318_001084</name>
</gene>
<dbReference type="InterPro" id="IPR052818">
    <property type="entry name" value="NEDD1_Spindle_Assembly"/>
</dbReference>
<dbReference type="EMBL" id="JAPWTK010000002">
    <property type="protein sequence ID" value="KAJ8962687.1"/>
    <property type="molecule type" value="Genomic_DNA"/>
</dbReference>
<dbReference type="AlphaFoldDB" id="A0AAV8ZGV6"/>
<dbReference type="PANTHER" id="PTHR44414:SF1">
    <property type="entry name" value="PROTEIN NEDD1"/>
    <property type="match status" value="1"/>
</dbReference>
<evidence type="ECO:0000256" key="1">
    <source>
        <dbReference type="ARBA" id="ARBA00022574"/>
    </source>
</evidence>
<organism evidence="4 5">
    <name type="scientific">Aromia moschata</name>
    <dbReference type="NCBI Taxonomy" id="1265417"/>
    <lineage>
        <taxon>Eukaryota</taxon>
        <taxon>Metazoa</taxon>
        <taxon>Ecdysozoa</taxon>
        <taxon>Arthropoda</taxon>
        <taxon>Hexapoda</taxon>
        <taxon>Insecta</taxon>
        <taxon>Pterygota</taxon>
        <taxon>Neoptera</taxon>
        <taxon>Endopterygota</taxon>
        <taxon>Coleoptera</taxon>
        <taxon>Polyphaga</taxon>
        <taxon>Cucujiformia</taxon>
        <taxon>Chrysomeloidea</taxon>
        <taxon>Cerambycidae</taxon>
        <taxon>Cerambycinae</taxon>
        <taxon>Callichromatini</taxon>
        <taxon>Aromia</taxon>
    </lineage>
</organism>
<protein>
    <submittedName>
        <fullName evidence="4">Uncharacterized protein</fullName>
    </submittedName>
</protein>
<dbReference type="Gene3D" id="2.130.10.10">
    <property type="entry name" value="YVTN repeat-like/Quinoprotein amine dehydrogenase"/>
    <property type="match status" value="1"/>
</dbReference>
<sequence length="646" mass="72649">MCWVVARKYERSLSKQKNLKYSIKMFASAGSVLKLHSWSDNQLEQVSSFAPKRTHASASKIVSLSWCHDNSYIVVLPELGQPQILLSKDRTNISLVHTITALKDVTAVTFKNHTKRNIALGSKVGEVVLYDTKNRNVACKIACLPDAGRPTRSAERQQLSPREIHEPSVSTTVGFHPTLGNLLATGGENGCVALWDIDKEEKLIQYQRHSSSVTGIAFTANQRVMVTTGADNKICVLDNASSECLFRMSIHQPVTSVDISPDDLYVAVGLEDGCICIYDIRDPLRRLVCSKSHNFAVNKISFEKGPIVIESLHDGHSFTTLNDSEFGENCKSEAANNLDAEQMECFEEKVKKDVIKMVKTHMAYLESQLAEHCSKFQSFISNEFDSIHHAMARWDVFNVQDSSEMVDGLDHVDSKSGKSAATRKTTPSVKSLGTGSLFEGSTYGRVCRTQRTKVEQQPTTYACLPYVSGVTDKLKKTLSKKNIGVRFRTVKKIQQMLPSNKDPVPRLLTKGVYELKCICGKSYIGQKGRSIQCRIKEHQRHTRLGNTDKSTVAEHVHTNENHKINYENVRVLDKTTRYYPRIIRESLEIMKNNNNFNTEDGYRLSNTWRLAIPRTSNLECHGQPSSTDVQPTIAETRFYMKENAKK</sequence>
<dbReference type="PANTHER" id="PTHR44414">
    <property type="entry name" value="PROTEIN NEDD1"/>
    <property type="match status" value="1"/>
</dbReference>
<dbReference type="SUPFAM" id="SSF50978">
    <property type="entry name" value="WD40 repeat-like"/>
    <property type="match status" value="1"/>
</dbReference>
<evidence type="ECO:0000256" key="2">
    <source>
        <dbReference type="ARBA" id="ARBA00022737"/>
    </source>
</evidence>
<dbReference type="GO" id="GO:0036064">
    <property type="term" value="C:ciliary basal body"/>
    <property type="evidence" value="ECO:0007669"/>
    <property type="project" value="TreeGrafter"/>
</dbReference>
<dbReference type="InterPro" id="IPR019775">
    <property type="entry name" value="WD40_repeat_CS"/>
</dbReference>
<dbReference type="GO" id="GO:0005737">
    <property type="term" value="C:cytoplasm"/>
    <property type="evidence" value="ECO:0007669"/>
    <property type="project" value="TreeGrafter"/>
</dbReference>
<keyword evidence="5" id="KW-1185">Reference proteome</keyword>
<evidence type="ECO:0000256" key="3">
    <source>
        <dbReference type="PROSITE-ProRule" id="PRU00221"/>
    </source>
</evidence>
<evidence type="ECO:0000313" key="5">
    <source>
        <dbReference type="Proteomes" id="UP001162162"/>
    </source>
</evidence>
<dbReference type="SMART" id="SM00320">
    <property type="entry name" value="WD40"/>
    <property type="match status" value="4"/>
</dbReference>
<reference evidence="4" key="1">
    <citation type="journal article" date="2023" name="Insect Mol. Biol.">
        <title>Genome sequencing provides insights into the evolution of gene families encoding plant cell wall-degrading enzymes in longhorned beetles.</title>
        <authorList>
            <person name="Shin N.R."/>
            <person name="Okamura Y."/>
            <person name="Kirsch R."/>
            <person name="Pauchet Y."/>
        </authorList>
    </citation>
    <scope>NUCLEOTIDE SEQUENCE</scope>
    <source>
        <strain evidence="4">AMC_N1</strain>
    </source>
</reference>
<keyword evidence="1 3" id="KW-0853">WD repeat</keyword>